<dbReference type="EMBL" id="MNCJ02000322">
    <property type="protein sequence ID" value="KAF5799600.1"/>
    <property type="molecule type" value="Genomic_DNA"/>
</dbReference>
<dbReference type="Gene3D" id="3.30.420.10">
    <property type="entry name" value="Ribonuclease H-like superfamily/Ribonuclease H"/>
    <property type="match status" value="1"/>
</dbReference>
<dbReference type="PANTHER" id="PTHR11439:SF508">
    <property type="entry name" value="RNA-DIRECTED DNA POLYMERASE"/>
    <property type="match status" value="1"/>
</dbReference>
<name>A0A9K3INK8_HELAN</name>
<dbReference type="InterPro" id="IPR043502">
    <property type="entry name" value="DNA/RNA_pol_sf"/>
</dbReference>
<keyword evidence="1" id="KW-0645">Protease</keyword>
<dbReference type="Pfam" id="PF13976">
    <property type="entry name" value="gag_pre-integrs"/>
    <property type="match status" value="1"/>
</dbReference>
<dbReference type="InterPro" id="IPR029472">
    <property type="entry name" value="Copia-like_N"/>
</dbReference>
<dbReference type="Pfam" id="PF14244">
    <property type="entry name" value="Retrotran_gag_3"/>
    <property type="match status" value="1"/>
</dbReference>
<dbReference type="InterPro" id="IPR012337">
    <property type="entry name" value="RNaseH-like_sf"/>
</dbReference>
<dbReference type="SUPFAM" id="SSF53098">
    <property type="entry name" value="Ribonuclease H-like"/>
    <property type="match status" value="1"/>
</dbReference>
<dbReference type="SUPFAM" id="SSF56672">
    <property type="entry name" value="DNA/RNA polymerases"/>
    <property type="match status" value="1"/>
</dbReference>
<sequence length="1429" mass="160161">MVQPEPSASTSQTLIGKLDIGDPLYLHPSDSSALTIVSVKLKGTENYAVWSASMKLALEAKNKFGFINGKCEKSTEDSVLASQWDRCNSVVLTWLLNSVSEELFLGQVFSSLASEVWEDLKETYDKIDGSVVYDLFKKINSISQNGSTVADYYNRLTTMWKLFDAMLQLPTCSCKAAKDYNDFTMLIKLMQFLMGLDDVYQPVRTNLLTRETFPSVKVAYSVVSREESHRLTSNGSKGQNVAFVSKPNQSFESKKKIANQRGPNPNLKCTHCNMMGHTVDRCFELIGYPPGFRKRSNNMSGKTGGLNKSNAVVGSSTSVSTSGLPFTPEQVAKLLSLVGDKSGTESSGVGGESVIVNNCVSCSSSVLFENFFSWIVDSGASQHMINSDKELFNAIDVSEFDIKVAHPNGTNVKVLKIGNVKLMDGVILKDVFYVPEYHVNLLSVHRLAKDNNIDVVFKEDSCMLQDSKSRRILVTGSQDSGLYFVGKNGNSMNVCYNSYVKANLWHSRLGHPFDQVLAMLKDQFDVKSIEHGPCDVCHRAKQVRVPFPLSEHKTKSIGELVHLDVWGPYRVTSYEEVFENLCSFYELMLTQFETKVKIIRSDNGTEFINNQMNTFCKTKGILHQTSCSYTPQQNGVVERKHRHLLNTARALLFQSNLPLRYWSDCVLTAVYLINRLPSSVLNGRSPYEVVYGFKPSLVHLRNFGCLCFSIILNESDKFAYHADKCVLVGYSNVKKGYKLLCLDNKKVFYSRDVKFYETVYPFKSILNKSQSVNTDLNQINFFDITETITPEVPVVPNDEEGITGVQGHCSDDQPPVLPSTSATVPDVGSTQHAEEQLGSSLQGSTDGAENIVGSHEETNPSEGQTTRKSSRKVVFPQRFDEYVVEGKVKYGIEKVVNYASLSVDNLCLVSSLNKSVEPNSYHEAIKDPRWIEAMNQEMEALNRNNTWVVVDLPKGRKPIGCKWVYKIKYKTNGEVERYKARLVAKGFNQKEGIDFGETFSPVVKMVTVRIVLKIAVNNGWPLYQLDINNAFLYGSLSEDVYMTLPLGYFNENKNKVCKLVKSLYGLKQAPRKWNEKLSSVLLDMGFTQSLCDHSLFMLSKGDILVILLVYVDDIVVTGNSATEVARIKRCLSESFLIKDLGVLKYFLGIEVLYSGESICLSQRKYCLELLNEFGYLGSKPVGTPIELSHVVTNKIEKDKNYLENITGFQKLIGKLIYLSLTRPDISYAVQFLSQYMHKPCQSHLDIALRLLRYLKQCPGKGVMFRKTGNFDISGFVDSDWAKCLSTRKSVTGFGIFLGNTLVSWKSKKQGFVSRSTAEAEYRAMCSATCEVMWIKNVLSELGINCALPVSLFCDSKSAISISQNPVFHERTKHFELDLHFLREKIASGIIDPQKIASENQIADIFTKGLSVAQHESLCDKLGMYNMFST</sequence>
<dbReference type="InterPro" id="IPR025724">
    <property type="entry name" value="GAG-pre-integrase_dom"/>
</dbReference>
<dbReference type="InterPro" id="IPR013103">
    <property type="entry name" value="RVT_2"/>
</dbReference>
<evidence type="ECO:0000256" key="1">
    <source>
        <dbReference type="ARBA" id="ARBA00022750"/>
    </source>
</evidence>
<feature type="domain" description="Integrase catalytic" evidence="3">
    <location>
        <begin position="597"/>
        <end position="694"/>
    </location>
</feature>
<protein>
    <submittedName>
        <fullName evidence="4">RNA-directed DNA polymerase</fullName>
        <ecNumber evidence="4">2.7.7.49</ecNumber>
    </submittedName>
</protein>
<keyword evidence="5" id="KW-1185">Reference proteome</keyword>
<dbReference type="GO" id="GO:0003964">
    <property type="term" value="F:RNA-directed DNA polymerase activity"/>
    <property type="evidence" value="ECO:0007669"/>
    <property type="project" value="UniProtKB-KW"/>
</dbReference>
<dbReference type="GO" id="GO:0015074">
    <property type="term" value="P:DNA integration"/>
    <property type="evidence" value="ECO:0007669"/>
    <property type="project" value="InterPro"/>
</dbReference>
<evidence type="ECO:0000313" key="4">
    <source>
        <dbReference type="EMBL" id="KAF5799600.1"/>
    </source>
</evidence>
<dbReference type="Pfam" id="PF07727">
    <property type="entry name" value="RVT_2"/>
    <property type="match status" value="1"/>
</dbReference>
<dbReference type="Proteomes" id="UP000215914">
    <property type="component" value="Unassembled WGS sequence"/>
</dbReference>
<evidence type="ECO:0000256" key="2">
    <source>
        <dbReference type="SAM" id="MobiDB-lite"/>
    </source>
</evidence>
<dbReference type="GO" id="GO:0004190">
    <property type="term" value="F:aspartic-type endopeptidase activity"/>
    <property type="evidence" value="ECO:0007669"/>
    <property type="project" value="UniProtKB-KW"/>
</dbReference>
<keyword evidence="4" id="KW-0695">RNA-directed DNA polymerase</keyword>
<organism evidence="4 5">
    <name type="scientific">Helianthus annuus</name>
    <name type="common">Common sunflower</name>
    <dbReference type="NCBI Taxonomy" id="4232"/>
    <lineage>
        <taxon>Eukaryota</taxon>
        <taxon>Viridiplantae</taxon>
        <taxon>Streptophyta</taxon>
        <taxon>Embryophyta</taxon>
        <taxon>Tracheophyta</taxon>
        <taxon>Spermatophyta</taxon>
        <taxon>Magnoliopsida</taxon>
        <taxon>eudicotyledons</taxon>
        <taxon>Gunneridae</taxon>
        <taxon>Pentapetalae</taxon>
        <taxon>asterids</taxon>
        <taxon>campanulids</taxon>
        <taxon>Asterales</taxon>
        <taxon>Asteraceae</taxon>
        <taxon>Asteroideae</taxon>
        <taxon>Heliantheae alliance</taxon>
        <taxon>Heliantheae</taxon>
        <taxon>Helianthus</taxon>
    </lineage>
</organism>
<dbReference type="InterPro" id="IPR054722">
    <property type="entry name" value="PolX-like_BBD"/>
</dbReference>
<dbReference type="InterPro" id="IPR036397">
    <property type="entry name" value="RNaseH_sf"/>
</dbReference>
<feature type="compositionally biased region" description="Polar residues" evidence="2">
    <location>
        <begin position="818"/>
        <end position="847"/>
    </location>
</feature>
<keyword evidence="1" id="KW-0378">Hydrolase</keyword>
<reference evidence="4" key="2">
    <citation type="submission" date="2020-06" db="EMBL/GenBank/DDBJ databases">
        <title>Helianthus annuus Genome sequencing and assembly Release 2.</title>
        <authorList>
            <person name="Gouzy J."/>
            <person name="Langlade N."/>
            <person name="Munos S."/>
        </authorList>
    </citation>
    <scope>NUCLEOTIDE SEQUENCE</scope>
    <source>
        <tissue evidence="4">Leaves</tissue>
    </source>
</reference>
<evidence type="ECO:0000313" key="5">
    <source>
        <dbReference type="Proteomes" id="UP000215914"/>
    </source>
</evidence>
<dbReference type="EC" id="2.7.7.49" evidence="4"/>
<dbReference type="Pfam" id="PF22936">
    <property type="entry name" value="Pol_BBD"/>
    <property type="match status" value="1"/>
</dbReference>
<comment type="caution">
    <text evidence="4">The sequence shown here is derived from an EMBL/GenBank/DDBJ whole genome shotgun (WGS) entry which is preliminary data.</text>
</comment>
<dbReference type="InterPro" id="IPR057670">
    <property type="entry name" value="SH3_retrovirus"/>
</dbReference>
<keyword evidence="1" id="KW-0064">Aspartyl protease</keyword>
<dbReference type="CDD" id="cd09272">
    <property type="entry name" value="RNase_HI_RT_Ty1"/>
    <property type="match status" value="1"/>
</dbReference>
<dbReference type="Gramene" id="mRNA:HanXRQr2_Chr07g0306321">
    <property type="protein sequence ID" value="mRNA:HanXRQr2_Chr07g0306321"/>
    <property type="gene ID" value="HanXRQr2_Chr07g0306321"/>
</dbReference>
<evidence type="ECO:0000259" key="3">
    <source>
        <dbReference type="PROSITE" id="PS50994"/>
    </source>
</evidence>
<accession>A0A9K3INK8</accession>
<dbReference type="PANTHER" id="PTHR11439">
    <property type="entry name" value="GAG-POL-RELATED RETROTRANSPOSON"/>
    <property type="match status" value="1"/>
</dbReference>
<dbReference type="PROSITE" id="PS50994">
    <property type="entry name" value="INTEGRASE"/>
    <property type="match status" value="1"/>
</dbReference>
<proteinExistence type="predicted"/>
<dbReference type="GO" id="GO:0003676">
    <property type="term" value="F:nucleic acid binding"/>
    <property type="evidence" value="ECO:0007669"/>
    <property type="project" value="InterPro"/>
</dbReference>
<reference evidence="4" key="1">
    <citation type="journal article" date="2017" name="Nature">
        <title>The sunflower genome provides insights into oil metabolism, flowering and Asterid evolution.</title>
        <authorList>
            <person name="Badouin H."/>
            <person name="Gouzy J."/>
            <person name="Grassa C.J."/>
            <person name="Murat F."/>
            <person name="Staton S.E."/>
            <person name="Cottret L."/>
            <person name="Lelandais-Briere C."/>
            <person name="Owens G.L."/>
            <person name="Carrere S."/>
            <person name="Mayjonade B."/>
            <person name="Legrand L."/>
            <person name="Gill N."/>
            <person name="Kane N.C."/>
            <person name="Bowers J.E."/>
            <person name="Hubner S."/>
            <person name="Bellec A."/>
            <person name="Berard A."/>
            <person name="Berges H."/>
            <person name="Blanchet N."/>
            <person name="Boniface M.C."/>
            <person name="Brunel D."/>
            <person name="Catrice O."/>
            <person name="Chaidir N."/>
            <person name="Claudel C."/>
            <person name="Donnadieu C."/>
            <person name="Faraut T."/>
            <person name="Fievet G."/>
            <person name="Helmstetter N."/>
            <person name="King M."/>
            <person name="Knapp S.J."/>
            <person name="Lai Z."/>
            <person name="Le Paslier M.C."/>
            <person name="Lippi Y."/>
            <person name="Lorenzon L."/>
            <person name="Mandel J.R."/>
            <person name="Marage G."/>
            <person name="Marchand G."/>
            <person name="Marquand E."/>
            <person name="Bret-Mestries E."/>
            <person name="Morien E."/>
            <person name="Nambeesan S."/>
            <person name="Nguyen T."/>
            <person name="Pegot-Espagnet P."/>
            <person name="Pouilly N."/>
            <person name="Raftis F."/>
            <person name="Sallet E."/>
            <person name="Schiex T."/>
            <person name="Thomas J."/>
            <person name="Vandecasteele C."/>
            <person name="Vares D."/>
            <person name="Vear F."/>
            <person name="Vautrin S."/>
            <person name="Crespi M."/>
            <person name="Mangin B."/>
            <person name="Burke J.M."/>
            <person name="Salse J."/>
            <person name="Munos S."/>
            <person name="Vincourt P."/>
            <person name="Rieseberg L.H."/>
            <person name="Langlade N.B."/>
        </authorList>
    </citation>
    <scope>NUCLEOTIDE SEQUENCE</scope>
    <source>
        <tissue evidence="4">Leaves</tissue>
    </source>
</reference>
<feature type="region of interest" description="Disordered" evidence="2">
    <location>
        <begin position="806"/>
        <end position="870"/>
    </location>
</feature>
<dbReference type="InterPro" id="IPR001584">
    <property type="entry name" value="Integrase_cat-core"/>
</dbReference>
<dbReference type="Pfam" id="PF25597">
    <property type="entry name" value="SH3_retrovirus"/>
    <property type="match status" value="1"/>
</dbReference>
<keyword evidence="4" id="KW-0808">Transferase</keyword>
<gene>
    <name evidence="4" type="ORF">HanXRQr2_Chr07g0306321</name>
</gene>
<keyword evidence="4" id="KW-0548">Nucleotidyltransferase</keyword>